<dbReference type="EMBL" id="BAAAMU010000052">
    <property type="protein sequence ID" value="GAA1655318.1"/>
    <property type="molecule type" value="Genomic_DNA"/>
</dbReference>
<feature type="transmembrane region" description="Helical" evidence="2">
    <location>
        <begin position="152"/>
        <end position="171"/>
    </location>
</feature>
<proteinExistence type="predicted"/>
<feature type="region of interest" description="Disordered" evidence="1">
    <location>
        <begin position="177"/>
        <end position="226"/>
    </location>
</feature>
<feature type="compositionally biased region" description="Pro residues" evidence="1">
    <location>
        <begin position="177"/>
        <end position="191"/>
    </location>
</feature>
<keyword evidence="2" id="KW-0472">Membrane</keyword>
<evidence type="ECO:0000256" key="1">
    <source>
        <dbReference type="SAM" id="MobiDB-lite"/>
    </source>
</evidence>
<evidence type="ECO:0000256" key="2">
    <source>
        <dbReference type="SAM" id="Phobius"/>
    </source>
</evidence>
<keyword evidence="2" id="KW-1133">Transmembrane helix</keyword>
<name>A0ABN2FNV0_9ACTN</name>
<reference evidence="3 4" key="1">
    <citation type="journal article" date="2019" name="Int. J. Syst. Evol. Microbiol.">
        <title>The Global Catalogue of Microorganisms (GCM) 10K type strain sequencing project: providing services to taxonomists for standard genome sequencing and annotation.</title>
        <authorList>
            <consortium name="The Broad Institute Genomics Platform"/>
            <consortium name="The Broad Institute Genome Sequencing Center for Infectious Disease"/>
            <person name="Wu L."/>
            <person name="Ma J."/>
        </authorList>
    </citation>
    <scope>NUCLEOTIDE SEQUENCE [LARGE SCALE GENOMIC DNA]</scope>
    <source>
        <strain evidence="3 4">JCM 13929</strain>
    </source>
</reference>
<evidence type="ECO:0000313" key="3">
    <source>
        <dbReference type="EMBL" id="GAA1655318.1"/>
    </source>
</evidence>
<dbReference type="Proteomes" id="UP001500064">
    <property type="component" value="Unassembled WGS sequence"/>
</dbReference>
<gene>
    <name evidence="3" type="ORF">GCM10009733_060950</name>
</gene>
<organism evidence="3 4">
    <name type="scientific">Nonomuraea maheshkhaliensis</name>
    <dbReference type="NCBI Taxonomy" id="419590"/>
    <lineage>
        <taxon>Bacteria</taxon>
        <taxon>Bacillati</taxon>
        <taxon>Actinomycetota</taxon>
        <taxon>Actinomycetes</taxon>
        <taxon>Streptosporangiales</taxon>
        <taxon>Streptosporangiaceae</taxon>
        <taxon>Nonomuraea</taxon>
    </lineage>
</organism>
<keyword evidence="4" id="KW-1185">Reference proteome</keyword>
<evidence type="ECO:0000313" key="4">
    <source>
        <dbReference type="Proteomes" id="UP001500064"/>
    </source>
</evidence>
<keyword evidence="2" id="KW-0812">Transmembrane</keyword>
<protein>
    <submittedName>
        <fullName evidence="3">Uncharacterized protein</fullName>
    </submittedName>
</protein>
<accession>A0ABN2FNV0</accession>
<sequence>MPAHGWPFLIARGHHAGYRTLLAPAPLLADGDHTVLADHLEPAAVPGRLAVTDLTTPTGRRITVVHTTHPVSGADLGHTTAPRDEHGRPLHLLYGFVCPRAVTPDEADLRTALTTALATYQTFLDNENGFATQAAKPFPLRSTLQMPQPRRITAPVAVALLVVLLAALWWVSLPDEPAPPRPVPTMTPPTGPCATRDAEPAAPNFHPLRADPPQADRVDFGPERLT</sequence>
<dbReference type="RefSeq" id="WP_346109963.1">
    <property type="nucleotide sequence ID" value="NZ_BAAAMU010000052.1"/>
</dbReference>
<feature type="compositionally biased region" description="Basic and acidic residues" evidence="1">
    <location>
        <begin position="214"/>
        <end position="226"/>
    </location>
</feature>
<comment type="caution">
    <text evidence="3">The sequence shown here is derived from an EMBL/GenBank/DDBJ whole genome shotgun (WGS) entry which is preliminary data.</text>
</comment>